<gene>
    <name evidence="1" type="ORF">L6452_40235</name>
</gene>
<keyword evidence="2" id="KW-1185">Reference proteome</keyword>
<proteinExistence type="predicted"/>
<evidence type="ECO:0000313" key="1">
    <source>
        <dbReference type="EMBL" id="KAI3669016.1"/>
    </source>
</evidence>
<organism evidence="1 2">
    <name type="scientific">Arctium lappa</name>
    <name type="common">Greater burdock</name>
    <name type="synonym">Lappa major</name>
    <dbReference type="NCBI Taxonomy" id="4217"/>
    <lineage>
        <taxon>Eukaryota</taxon>
        <taxon>Viridiplantae</taxon>
        <taxon>Streptophyta</taxon>
        <taxon>Embryophyta</taxon>
        <taxon>Tracheophyta</taxon>
        <taxon>Spermatophyta</taxon>
        <taxon>Magnoliopsida</taxon>
        <taxon>eudicotyledons</taxon>
        <taxon>Gunneridae</taxon>
        <taxon>Pentapetalae</taxon>
        <taxon>asterids</taxon>
        <taxon>campanulids</taxon>
        <taxon>Asterales</taxon>
        <taxon>Asteraceae</taxon>
        <taxon>Carduoideae</taxon>
        <taxon>Cardueae</taxon>
        <taxon>Arctiinae</taxon>
        <taxon>Arctium</taxon>
    </lineage>
</organism>
<sequence>MSREEYIASLRRKSSGFSRGVSKYRGVARHHHNGRWEARIGQVDGNRYTYLGTFDDEMADDDVADDDVALFTKKDKNTTEEEAARAYDIAAITHRKANAVTNFHISNYSDLLESLSTQQHDDSPQAEATSNDEVNDNNHDGNYHEVNNDSNHDGEKYEQQGLEIAEQQEEIAELLAYITEPQEEIAEQQEDIAEPQEEVAEQQEEIVEPGNQNLNFTSSVEDGGNPWSFSWDVFDDPFSFSPHSFDEYGTEGMPLDLFYDDGLEVNIDSIFSEQNFDNNGCVASPSSSSMSSNSTMSFFSGPSV</sequence>
<accession>A0ACB8XKS9</accession>
<comment type="caution">
    <text evidence="1">The sequence shown here is derived from an EMBL/GenBank/DDBJ whole genome shotgun (WGS) entry which is preliminary data.</text>
</comment>
<name>A0ACB8XKS9_ARCLA</name>
<dbReference type="Proteomes" id="UP001055879">
    <property type="component" value="Linkage Group LG16"/>
</dbReference>
<dbReference type="EMBL" id="CM042062">
    <property type="protein sequence ID" value="KAI3669016.1"/>
    <property type="molecule type" value="Genomic_DNA"/>
</dbReference>
<protein>
    <submittedName>
        <fullName evidence="1">Uncharacterized protein</fullName>
    </submittedName>
</protein>
<reference evidence="1 2" key="2">
    <citation type="journal article" date="2022" name="Mol. Ecol. Resour.">
        <title>The genomes of chicory, endive, great burdock and yacon provide insights into Asteraceae paleo-polyploidization history and plant inulin production.</title>
        <authorList>
            <person name="Fan W."/>
            <person name="Wang S."/>
            <person name="Wang H."/>
            <person name="Wang A."/>
            <person name="Jiang F."/>
            <person name="Liu H."/>
            <person name="Zhao H."/>
            <person name="Xu D."/>
            <person name="Zhang Y."/>
        </authorList>
    </citation>
    <scope>NUCLEOTIDE SEQUENCE [LARGE SCALE GENOMIC DNA]</scope>
    <source>
        <strain evidence="2">cv. Niubang</strain>
    </source>
</reference>
<evidence type="ECO:0000313" key="2">
    <source>
        <dbReference type="Proteomes" id="UP001055879"/>
    </source>
</evidence>
<reference evidence="2" key="1">
    <citation type="journal article" date="2022" name="Mol. Ecol. Resour.">
        <title>The genomes of chicory, endive, great burdock and yacon provide insights into Asteraceae palaeo-polyploidization history and plant inulin production.</title>
        <authorList>
            <person name="Fan W."/>
            <person name="Wang S."/>
            <person name="Wang H."/>
            <person name="Wang A."/>
            <person name="Jiang F."/>
            <person name="Liu H."/>
            <person name="Zhao H."/>
            <person name="Xu D."/>
            <person name="Zhang Y."/>
        </authorList>
    </citation>
    <scope>NUCLEOTIDE SEQUENCE [LARGE SCALE GENOMIC DNA]</scope>
    <source>
        <strain evidence="2">cv. Niubang</strain>
    </source>
</reference>